<proteinExistence type="inferred from homology"/>
<comment type="caution">
    <text evidence="1">The sequence shown here is derived from an EMBL/GenBank/DDBJ whole genome shotgun (WGS) entry which is preliminary data.</text>
</comment>
<reference evidence="1" key="1">
    <citation type="journal article" date="2017" name="Appl. Environ. Microbiol.">
        <title>Molecular characterization of an Endozoicomonas-like organism causing infection in king scallop Pecten maximus L.</title>
        <authorList>
            <person name="Cano I."/>
            <person name="van Aerle R."/>
            <person name="Ross S."/>
            <person name="Verner-Jeffreys D.W."/>
            <person name="Paley R.K."/>
            <person name="Rimmer G."/>
            <person name="Ryder D."/>
            <person name="Hooper P."/>
            <person name="Stone D."/>
            <person name="Feist S.W."/>
        </authorList>
    </citation>
    <scope>NUCLEOTIDE SEQUENCE</scope>
</reference>
<dbReference type="Pfam" id="PF02686">
    <property type="entry name" value="GatC"/>
    <property type="match status" value="1"/>
</dbReference>
<name>A0A2H9T9V2_9ZZZZ</name>
<dbReference type="GO" id="GO:0016874">
    <property type="term" value="F:ligase activity"/>
    <property type="evidence" value="ECO:0007669"/>
    <property type="project" value="UniProtKB-KW"/>
</dbReference>
<dbReference type="InterPro" id="IPR003837">
    <property type="entry name" value="GatC"/>
</dbReference>
<evidence type="ECO:0000313" key="1">
    <source>
        <dbReference type="EMBL" id="PJE79977.1"/>
    </source>
</evidence>
<dbReference type="PANTHER" id="PTHR15004">
    <property type="entry name" value="GLUTAMYL-TRNA(GLN) AMIDOTRANSFERASE SUBUNIT C, MITOCHONDRIAL"/>
    <property type="match status" value="1"/>
</dbReference>
<dbReference type="SUPFAM" id="SSF141000">
    <property type="entry name" value="Glu-tRNAGln amidotransferase C subunit"/>
    <property type="match status" value="1"/>
</dbReference>
<dbReference type="EC" id="6.3.5.-" evidence="1"/>
<dbReference type="GO" id="GO:0006450">
    <property type="term" value="P:regulation of translational fidelity"/>
    <property type="evidence" value="ECO:0007669"/>
    <property type="project" value="InterPro"/>
</dbReference>
<keyword evidence="1" id="KW-0436">Ligase</keyword>
<organism evidence="1">
    <name type="scientific">invertebrate metagenome</name>
    <dbReference type="NCBI Taxonomy" id="1711999"/>
    <lineage>
        <taxon>unclassified sequences</taxon>
        <taxon>metagenomes</taxon>
        <taxon>organismal metagenomes</taxon>
    </lineage>
</organism>
<dbReference type="AlphaFoldDB" id="A0A2H9T9V2"/>
<dbReference type="GO" id="GO:0016740">
    <property type="term" value="F:transferase activity"/>
    <property type="evidence" value="ECO:0007669"/>
    <property type="project" value="UniProtKB-KW"/>
</dbReference>
<dbReference type="Gene3D" id="1.10.20.60">
    <property type="entry name" value="Glu-tRNAGln amidotransferase C subunit, N-terminal domain"/>
    <property type="match status" value="1"/>
</dbReference>
<keyword evidence="1" id="KW-0808">Transferase</keyword>
<dbReference type="EMBL" id="NSIT01000038">
    <property type="protein sequence ID" value="PJE79977.1"/>
    <property type="molecule type" value="Genomic_DNA"/>
</dbReference>
<dbReference type="NCBIfam" id="TIGR00135">
    <property type="entry name" value="gatC"/>
    <property type="match status" value="1"/>
</dbReference>
<dbReference type="HAMAP" id="MF_00122">
    <property type="entry name" value="GatC"/>
    <property type="match status" value="1"/>
</dbReference>
<gene>
    <name evidence="1" type="primary">gatC</name>
    <name evidence="1" type="ORF">CI610_01039</name>
</gene>
<accession>A0A2H9T9V2</accession>
<dbReference type="GO" id="GO:0070681">
    <property type="term" value="P:glutaminyl-tRNAGln biosynthesis via transamidation"/>
    <property type="evidence" value="ECO:0007669"/>
    <property type="project" value="TreeGrafter"/>
</dbReference>
<protein>
    <submittedName>
        <fullName evidence="1">Glutamyl-tRNA(Gln) amidotransferase subunit C</fullName>
        <ecNumber evidence="1">6.3.5.-</ecNumber>
    </submittedName>
</protein>
<dbReference type="InterPro" id="IPR036113">
    <property type="entry name" value="Asp/Glu-ADT_sf_sub_c"/>
</dbReference>
<sequence>MSIDKSAIQSVATLARLTVDDKDVAATTDTISQILELVGVMQAVNTDHIAPLSHPLDAVQRLRRDDVTETDKRDTLLACAPSVQDGLFLVPRVIE</sequence>
<dbReference type="PANTHER" id="PTHR15004:SF0">
    <property type="entry name" value="GLUTAMYL-TRNA(GLN) AMIDOTRANSFERASE SUBUNIT C, MITOCHONDRIAL"/>
    <property type="match status" value="1"/>
</dbReference>